<name>A0ABN0THQ3_9GAMM</name>
<feature type="signal peptide" evidence="1">
    <location>
        <begin position="1"/>
        <end position="19"/>
    </location>
</feature>
<accession>A0ABN0THQ3</accession>
<keyword evidence="3" id="KW-1185">Reference proteome</keyword>
<gene>
    <name evidence="2" type="ORF">GCM10008964_11770</name>
</gene>
<dbReference type="Pfam" id="PF11306">
    <property type="entry name" value="DUF3108"/>
    <property type="match status" value="1"/>
</dbReference>
<evidence type="ECO:0000313" key="2">
    <source>
        <dbReference type="EMBL" id="GAA0221933.1"/>
    </source>
</evidence>
<dbReference type="EMBL" id="BAAADG010000004">
    <property type="protein sequence ID" value="GAA0221933.1"/>
    <property type="molecule type" value="Genomic_DNA"/>
</dbReference>
<protein>
    <submittedName>
        <fullName evidence="2">DUF3108 domain-containing protein</fullName>
    </submittedName>
</protein>
<evidence type="ECO:0000256" key="1">
    <source>
        <dbReference type="SAM" id="SignalP"/>
    </source>
</evidence>
<proteinExistence type="predicted"/>
<dbReference type="Proteomes" id="UP001501476">
    <property type="component" value="Unassembled WGS sequence"/>
</dbReference>
<comment type="caution">
    <text evidence="2">The sequence shown here is derived from an EMBL/GenBank/DDBJ whole genome shotgun (WGS) entry which is preliminary data.</text>
</comment>
<keyword evidence="1" id="KW-0732">Signal</keyword>
<organism evidence="2 3">
    <name type="scientific">Methylophaga marina</name>
    <dbReference type="NCBI Taxonomy" id="45495"/>
    <lineage>
        <taxon>Bacteria</taxon>
        <taxon>Pseudomonadati</taxon>
        <taxon>Pseudomonadota</taxon>
        <taxon>Gammaproteobacteria</taxon>
        <taxon>Thiotrichales</taxon>
        <taxon>Piscirickettsiaceae</taxon>
        <taxon>Methylophaga</taxon>
    </lineage>
</organism>
<dbReference type="InterPro" id="IPR021457">
    <property type="entry name" value="DUF3108"/>
</dbReference>
<sequence length="254" mass="29475">MRTLFSVFLLLIASEVSLAADIPDFSANYAVKLNGIQAGELKRTLETDQTGLRHFTSISQAKGVFSFFKPDIIEETSLWRLKDNVVQPQFYRYLRTGGKKEKRLEMKFNWLDMTAQIDDREHPWQLDIEPNTLDKLVYQISLMRDLIKHKGDQITYRIADGGKLKTYQIRILGEERIKTPMGEIDAVKLTRHRDKDNERETTLWCAPSLAYLPVKLEHIEDGTTFTAVLRRLKGMDYEQAFIHHNNTSTIDSHD</sequence>
<evidence type="ECO:0000313" key="3">
    <source>
        <dbReference type="Proteomes" id="UP001501476"/>
    </source>
</evidence>
<dbReference type="RefSeq" id="WP_286304469.1">
    <property type="nucleotide sequence ID" value="NZ_AP027741.1"/>
</dbReference>
<reference evidence="2 3" key="1">
    <citation type="journal article" date="2019" name="Int. J. Syst. Evol. Microbiol.">
        <title>The Global Catalogue of Microorganisms (GCM) 10K type strain sequencing project: providing services to taxonomists for standard genome sequencing and annotation.</title>
        <authorList>
            <consortium name="The Broad Institute Genomics Platform"/>
            <consortium name="The Broad Institute Genome Sequencing Center for Infectious Disease"/>
            <person name="Wu L."/>
            <person name="Ma J."/>
        </authorList>
    </citation>
    <scope>NUCLEOTIDE SEQUENCE [LARGE SCALE GENOMIC DNA]</scope>
    <source>
        <strain evidence="2 3">JCM 6886</strain>
    </source>
</reference>
<feature type="chain" id="PRO_5046334500" evidence="1">
    <location>
        <begin position="20"/>
        <end position="254"/>
    </location>
</feature>